<evidence type="ECO:0000313" key="4">
    <source>
        <dbReference type="Proteomes" id="UP000322918"/>
    </source>
</evidence>
<evidence type="ECO:0000313" key="3">
    <source>
        <dbReference type="Proteomes" id="UP000290848"/>
    </source>
</evidence>
<sequence length="147" mass="15108">MKSANAVWLGACALIISLQSCSTMGRLPSGVEIGSGVGERMGASLGKKSGNSAVGAVIGAAFCGSAGNLLDRYVAALTGANRPALYIINGIPYTRKKALNSYKHVQPGDIQSITRLNKDEAVARYGSLGEKGAVIIALNKTPEVTAE</sequence>
<dbReference type="OrthoDB" id="9910451at2"/>
<name>A0A4Q0MB63_9SPHI</name>
<dbReference type="EMBL" id="RXOC01000005">
    <property type="protein sequence ID" value="RXF70046.1"/>
    <property type="molecule type" value="Genomic_DNA"/>
</dbReference>
<organism evidence="2 3">
    <name type="scientific">Arcticibacter tournemirensis</name>
    <dbReference type="NCBI Taxonomy" id="699437"/>
    <lineage>
        <taxon>Bacteria</taxon>
        <taxon>Pseudomonadati</taxon>
        <taxon>Bacteroidota</taxon>
        <taxon>Sphingobacteriia</taxon>
        <taxon>Sphingobacteriales</taxon>
        <taxon>Sphingobacteriaceae</taxon>
        <taxon>Arcticibacter</taxon>
    </lineage>
</organism>
<accession>A0A4Q0MB63</accession>
<dbReference type="Proteomes" id="UP000290848">
    <property type="component" value="Unassembled WGS sequence"/>
</dbReference>
<evidence type="ECO:0000313" key="2">
    <source>
        <dbReference type="EMBL" id="RXF70046.1"/>
    </source>
</evidence>
<dbReference type="RefSeq" id="WP_128769119.1">
    <property type="nucleotide sequence ID" value="NZ_RXOC01000005.1"/>
</dbReference>
<comment type="caution">
    <text evidence="2">The sequence shown here is derived from an EMBL/GenBank/DDBJ whole genome shotgun (WGS) entry which is preliminary data.</text>
</comment>
<keyword evidence="4" id="KW-1185">Reference proteome</keyword>
<dbReference type="Proteomes" id="UP000322918">
    <property type="component" value="Unassembled WGS sequence"/>
</dbReference>
<reference evidence="2 3" key="1">
    <citation type="submission" date="2018-12" db="EMBL/GenBank/DDBJ databases">
        <title>The Draft Genome Sequence of the Soil Bacterium Pedobacter tournemirensis R1.</title>
        <authorList>
            <person name="He J."/>
        </authorList>
    </citation>
    <scope>NUCLEOTIDE SEQUENCE [LARGE SCALE GENOMIC DNA]</scope>
    <source>
        <strain evidence="2 3">R1</strain>
    </source>
</reference>
<evidence type="ECO:0000313" key="1">
    <source>
        <dbReference type="EMBL" id="KAA8485347.1"/>
    </source>
</evidence>
<dbReference type="EMBL" id="VWNE01000005">
    <property type="protein sequence ID" value="KAA8485347.1"/>
    <property type="molecule type" value="Genomic_DNA"/>
</dbReference>
<dbReference type="PROSITE" id="PS51257">
    <property type="entry name" value="PROKAR_LIPOPROTEIN"/>
    <property type="match status" value="1"/>
</dbReference>
<reference evidence="1 4" key="2">
    <citation type="submission" date="2019-09" db="EMBL/GenBank/DDBJ databases">
        <title>Pararcticibacter amylolyticus gen. nov., sp. nov., isolated from a rottenly hemp rope, and reclassification of Pedobacter tournemirensis as Pararcticibacter tournemirensis comb. nov.</title>
        <authorList>
            <person name="Cai Y."/>
        </authorList>
    </citation>
    <scope>NUCLEOTIDE SEQUENCE [LARGE SCALE GENOMIC DNA]</scope>
    <source>
        <strain evidence="1 4">TF5-37.2-LB10</strain>
    </source>
</reference>
<protein>
    <submittedName>
        <fullName evidence="2">Uncharacterized protein</fullName>
    </submittedName>
</protein>
<dbReference type="AlphaFoldDB" id="A0A4Q0MB63"/>
<gene>
    <name evidence="2" type="ORF">EKH83_09150</name>
    <name evidence="1" type="ORF">F1649_04305</name>
</gene>
<proteinExistence type="predicted"/>